<reference evidence="2 3" key="1">
    <citation type="journal article" date="2018" name="Sci. Rep.">
        <title>Genomic signatures of local adaptation to the degree of environmental predictability in rotifers.</title>
        <authorList>
            <person name="Franch-Gras L."/>
            <person name="Hahn C."/>
            <person name="Garcia-Roger E.M."/>
            <person name="Carmona M.J."/>
            <person name="Serra M."/>
            <person name="Gomez A."/>
        </authorList>
    </citation>
    <scope>NUCLEOTIDE SEQUENCE [LARGE SCALE GENOMIC DNA]</scope>
    <source>
        <strain evidence="2">HYR1</strain>
    </source>
</reference>
<dbReference type="Gene3D" id="1.20.900.10">
    <property type="entry name" value="Dbl homology (DH) domain"/>
    <property type="match status" value="1"/>
</dbReference>
<dbReference type="SUPFAM" id="SSF48065">
    <property type="entry name" value="DBL homology domain (DH-domain)"/>
    <property type="match status" value="1"/>
</dbReference>
<dbReference type="InterPro" id="IPR000219">
    <property type="entry name" value="DH_dom"/>
</dbReference>
<dbReference type="PANTHER" id="PTHR12673:SF159">
    <property type="entry name" value="LD03170P"/>
    <property type="match status" value="1"/>
</dbReference>
<comment type="caution">
    <text evidence="2">The sequence shown here is derived from an EMBL/GenBank/DDBJ whole genome shotgun (WGS) entry which is preliminary data.</text>
</comment>
<keyword evidence="3" id="KW-1185">Reference proteome</keyword>
<gene>
    <name evidence="2" type="ORF">BpHYR1_027118</name>
</gene>
<name>A0A3M7P7Z0_BRAPC</name>
<evidence type="ECO:0000313" key="2">
    <source>
        <dbReference type="EMBL" id="RMZ95206.1"/>
    </source>
</evidence>
<organism evidence="2 3">
    <name type="scientific">Brachionus plicatilis</name>
    <name type="common">Marine rotifer</name>
    <name type="synonym">Brachionus muelleri</name>
    <dbReference type="NCBI Taxonomy" id="10195"/>
    <lineage>
        <taxon>Eukaryota</taxon>
        <taxon>Metazoa</taxon>
        <taxon>Spiralia</taxon>
        <taxon>Gnathifera</taxon>
        <taxon>Rotifera</taxon>
        <taxon>Eurotatoria</taxon>
        <taxon>Monogononta</taxon>
        <taxon>Pseudotrocha</taxon>
        <taxon>Ploima</taxon>
        <taxon>Brachionidae</taxon>
        <taxon>Brachionus</taxon>
    </lineage>
</organism>
<dbReference type="Proteomes" id="UP000276133">
    <property type="component" value="Unassembled WGS sequence"/>
</dbReference>
<dbReference type="Pfam" id="PF00621">
    <property type="entry name" value="RhoGEF"/>
    <property type="match status" value="1"/>
</dbReference>
<dbReference type="InterPro" id="IPR051092">
    <property type="entry name" value="FYVE_RhoGEF_PH"/>
</dbReference>
<proteinExistence type="predicted"/>
<dbReference type="GO" id="GO:0005085">
    <property type="term" value="F:guanyl-nucleotide exchange factor activity"/>
    <property type="evidence" value="ECO:0007669"/>
    <property type="project" value="InterPro"/>
</dbReference>
<feature type="non-terminal residue" evidence="2">
    <location>
        <position position="237"/>
    </location>
</feature>
<feature type="domain" description="DH" evidence="1">
    <location>
        <begin position="117"/>
        <end position="237"/>
    </location>
</feature>
<dbReference type="EMBL" id="REGN01012514">
    <property type="protein sequence ID" value="RMZ95206.1"/>
    <property type="molecule type" value="Genomic_DNA"/>
</dbReference>
<dbReference type="GO" id="GO:0005737">
    <property type="term" value="C:cytoplasm"/>
    <property type="evidence" value="ECO:0007669"/>
    <property type="project" value="TreeGrafter"/>
</dbReference>
<feature type="non-terminal residue" evidence="2">
    <location>
        <position position="1"/>
    </location>
</feature>
<dbReference type="PANTHER" id="PTHR12673">
    <property type="entry name" value="FACIOGENITAL DYSPLASIA PROTEIN"/>
    <property type="match status" value="1"/>
</dbReference>
<dbReference type="PROSITE" id="PS50010">
    <property type="entry name" value="DH_2"/>
    <property type="match status" value="1"/>
</dbReference>
<accession>A0A3M7P7Z0</accession>
<dbReference type="InterPro" id="IPR035899">
    <property type="entry name" value="DBL_dom_sf"/>
</dbReference>
<evidence type="ECO:0000259" key="1">
    <source>
        <dbReference type="PROSITE" id="PS50010"/>
    </source>
</evidence>
<dbReference type="AlphaFoldDB" id="A0A3M7P7Z0"/>
<protein>
    <submittedName>
        <fullName evidence="2">Regulator of G-signaling 3</fullName>
    </submittedName>
</protein>
<sequence length="237" mass="27256">ATFFEESESTNKCCSSIKPNEYVVCSRECCRIGKMVKCESGADTGYETLSRYNESSEKMTQSNGPTMQSNLSITTVTNTTNSYSQCDLTFGSTSKPKVQLKSTMNYESMKMDKFDQIRTQLIGNLIEIEANFVSFLSMSVATFSRPLRGFFIQQQDYFTLFQNVEKILVISENFLRSMDKWSAYDLYTKIGQLYTQKMSLFKEAFTTYVKGYPKAKELLNDLVLHSKQFRLFLNETQ</sequence>
<evidence type="ECO:0000313" key="3">
    <source>
        <dbReference type="Proteomes" id="UP000276133"/>
    </source>
</evidence>